<dbReference type="InterPro" id="IPR000408">
    <property type="entry name" value="Reg_chr_condens"/>
</dbReference>
<accession>A0A0N4U5C0</accession>
<protein>
    <submittedName>
        <fullName evidence="6">E3 ubiquitin-protein ligase HERC4</fullName>
    </submittedName>
</protein>
<gene>
    <name evidence="3" type="ORF">DME_LOCUS6396</name>
</gene>
<evidence type="ECO:0000313" key="4">
    <source>
        <dbReference type="Proteomes" id="UP000038040"/>
    </source>
</evidence>
<dbReference type="Pfam" id="PF00415">
    <property type="entry name" value="RCC1"/>
    <property type="match status" value="1"/>
</dbReference>
<name>A0A0N4U5C0_DRAME</name>
<evidence type="ECO:0000313" key="6">
    <source>
        <dbReference type="WBParaSite" id="DME_0000203601-mRNA-1"/>
    </source>
</evidence>
<keyword evidence="1" id="KW-0677">Repeat</keyword>
<keyword evidence="5" id="KW-1185">Reference proteome</keyword>
<dbReference type="Gene3D" id="2.130.10.30">
    <property type="entry name" value="Regulator of chromosome condensation 1/beta-lactamase-inhibitor protein II"/>
    <property type="match status" value="1"/>
</dbReference>
<dbReference type="Proteomes" id="UP000274756">
    <property type="component" value="Unassembled WGS sequence"/>
</dbReference>
<dbReference type="WBParaSite" id="DME_0000203601-mRNA-1">
    <property type="protein sequence ID" value="DME_0000203601-mRNA-1"/>
    <property type="gene ID" value="DME_0000203601"/>
</dbReference>
<proteinExistence type="predicted"/>
<dbReference type="InterPro" id="IPR009091">
    <property type="entry name" value="RCC1/BLIP-II"/>
</dbReference>
<dbReference type="SUPFAM" id="SSF50985">
    <property type="entry name" value="RCC1/BLIP-II"/>
    <property type="match status" value="1"/>
</dbReference>
<feature type="repeat" description="RCC1" evidence="2">
    <location>
        <begin position="169"/>
        <end position="220"/>
    </location>
</feature>
<reference evidence="6" key="1">
    <citation type="submission" date="2017-02" db="UniProtKB">
        <authorList>
            <consortium name="WormBaseParasite"/>
        </authorList>
    </citation>
    <scope>IDENTIFICATION</scope>
</reference>
<evidence type="ECO:0000256" key="1">
    <source>
        <dbReference type="ARBA" id="ARBA00022737"/>
    </source>
</evidence>
<feature type="repeat" description="RCC1" evidence="2">
    <location>
        <begin position="220"/>
        <end position="269"/>
    </location>
</feature>
<sequence>MQIFNRISAEINKTFLEVKDELIVLKCIDYFCCKFDNKTNSAVPLFNDEQLAIILLLIGCSSSHTSSSLNDFLNQCLKICIARNQPELMAVLYKIFEHSQLIGKPNLKFLSLSCKYGYLRFIHLLFKYFRPLFFEAVEENDSAISILRMKFYYKVFWGFRKVNIGNFPGKLLAFGENGAGILGIGHDRPTKFLSNVQISLASVSDQVAFGRYHSLFLLNGKVYSCGFGLDGKLGHNDEKDRSVPQQIQLNYEIVCIATGNAHSVICSYNSIFVFGRDSGQLGLNQGRILKPTLVYVFDDPFDKIVRCVTNEEFTAVFTEKLPDSSVEEFFHEVVQNFVQIIVQNRIFNIKFKSLNTMRCVGCFSLQNPKVVFLETNTKKLFIYHQHCHEDFPAVILRCVDCPHELCVFYISIAVNGDFILVDEANMGEFVIPVYRVSHILPARKCFISEDGRNKVIVLCDIHVLDHIKSFNIFDDDLDADSPNPPIDDKLSIPQNMEQMIEVVCINNNGAILDTIFCNCYELVKESKYCEIFMKWKNNGIFECGTQKPLQIRLRIQPHLFVIFRTFCLSNFSLITNDLSTAEWIDLLVFADYYLCDKFFDKILLEIFRRPIDFSFLRILYGVARNLIYRWKLDKCIDIVNALLFPFLLETNIMDDFTDEEWKRMEKTYIEIYFPENHMKNIFEEFDPSEIKFIQSDSRLQNVDYIEKLIKNIEQILNKKINNNFTAVFMEKWYFNHKSKADGSSICLSASKESGPVENILIVPHRNQSSQKLESNANQFSTLFNSTYMKSDMHGSSGQDEKRQLLHSLENSHLQYGEALTIISDEDSHDISSDFEIPASDFVMSPNTNRSSPWSCSFDKNQLSLSEIMAEEEEIEKRLNLRNNKAKVIASSTKAASQNSTNPWGIHLSEKNAIIHDPALSFKEITAKDEEEAKLGARRLHESSLSIVELEDIAMNEIKMLYEATFDEFAATITVERDVGAILLPLWRTRSYGKKNC</sequence>
<dbReference type="PROSITE" id="PS50012">
    <property type="entry name" value="RCC1_3"/>
    <property type="match status" value="2"/>
</dbReference>
<evidence type="ECO:0000313" key="3">
    <source>
        <dbReference type="EMBL" id="VDN56423.1"/>
    </source>
</evidence>
<dbReference type="STRING" id="318479.A0A0N4U5C0"/>
<reference evidence="3 5" key="2">
    <citation type="submission" date="2018-11" db="EMBL/GenBank/DDBJ databases">
        <authorList>
            <consortium name="Pathogen Informatics"/>
        </authorList>
    </citation>
    <scope>NUCLEOTIDE SEQUENCE [LARGE SCALE GENOMIC DNA]</scope>
</reference>
<evidence type="ECO:0000256" key="2">
    <source>
        <dbReference type="PROSITE-ProRule" id="PRU00235"/>
    </source>
</evidence>
<organism evidence="4 6">
    <name type="scientific">Dracunculus medinensis</name>
    <name type="common">Guinea worm</name>
    <dbReference type="NCBI Taxonomy" id="318479"/>
    <lineage>
        <taxon>Eukaryota</taxon>
        <taxon>Metazoa</taxon>
        <taxon>Ecdysozoa</taxon>
        <taxon>Nematoda</taxon>
        <taxon>Chromadorea</taxon>
        <taxon>Rhabditida</taxon>
        <taxon>Spirurina</taxon>
        <taxon>Dracunculoidea</taxon>
        <taxon>Dracunculidae</taxon>
        <taxon>Dracunculus</taxon>
    </lineage>
</organism>
<dbReference type="AlphaFoldDB" id="A0A0N4U5C0"/>
<evidence type="ECO:0000313" key="5">
    <source>
        <dbReference type="Proteomes" id="UP000274756"/>
    </source>
</evidence>
<dbReference type="EMBL" id="UYYG01001155">
    <property type="protein sequence ID" value="VDN56423.1"/>
    <property type="molecule type" value="Genomic_DNA"/>
</dbReference>
<dbReference type="PANTHER" id="PTHR22872">
    <property type="entry name" value="BTK-BINDING PROTEIN-RELATED"/>
    <property type="match status" value="1"/>
</dbReference>
<dbReference type="Proteomes" id="UP000038040">
    <property type="component" value="Unplaced"/>
</dbReference>
<dbReference type="OrthoDB" id="10253607at2759"/>
<dbReference type="InterPro" id="IPR051625">
    <property type="entry name" value="Signaling_Regulatory_Domain"/>
</dbReference>